<feature type="signal peptide" evidence="1">
    <location>
        <begin position="1"/>
        <end position="21"/>
    </location>
</feature>
<reference evidence="2" key="1">
    <citation type="submission" date="2022-08" db="UniProtKB">
        <authorList>
            <consortium name="EnsemblMetazoa"/>
        </authorList>
    </citation>
    <scope>IDENTIFICATION</scope>
    <source>
        <strain evidence="2">05x7-T-G4-1.051#20</strain>
    </source>
</reference>
<accession>A0A8W8NAW9</accession>
<proteinExistence type="predicted"/>
<dbReference type="Proteomes" id="UP000005408">
    <property type="component" value="Unassembled WGS sequence"/>
</dbReference>
<evidence type="ECO:0000313" key="2">
    <source>
        <dbReference type="EnsemblMetazoa" id="G5027.1:cds"/>
    </source>
</evidence>
<organism evidence="2 3">
    <name type="scientific">Magallana gigas</name>
    <name type="common">Pacific oyster</name>
    <name type="synonym">Crassostrea gigas</name>
    <dbReference type="NCBI Taxonomy" id="29159"/>
    <lineage>
        <taxon>Eukaryota</taxon>
        <taxon>Metazoa</taxon>
        <taxon>Spiralia</taxon>
        <taxon>Lophotrochozoa</taxon>
        <taxon>Mollusca</taxon>
        <taxon>Bivalvia</taxon>
        <taxon>Autobranchia</taxon>
        <taxon>Pteriomorphia</taxon>
        <taxon>Ostreida</taxon>
        <taxon>Ostreoidea</taxon>
        <taxon>Ostreidae</taxon>
        <taxon>Magallana</taxon>
    </lineage>
</organism>
<evidence type="ECO:0000313" key="3">
    <source>
        <dbReference type="Proteomes" id="UP000005408"/>
    </source>
</evidence>
<keyword evidence="3" id="KW-1185">Reference proteome</keyword>
<sequence length="134" mass="15573">MRKSFHILLCLTFCSTKSASGRPDIVECSIDKTWFRVARILLHVRLTQRPLKFHEYAARITSDFKRGCPILDCPKHRYFPRICRIPTVFKFGGRTCRGCYVNLCTHSSLHALLRSRTSPHEYHNLFKQQSDSGS</sequence>
<dbReference type="AlphaFoldDB" id="A0A8W8NAW9"/>
<keyword evidence="1" id="KW-0732">Signal</keyword>
<dbReference type="EnsemblMetazoa" id="G5027.1">
    <property type="protein sequence ID" value="G5027.1:cds"/>
    <property type="gene ID" value="G5027"/>
</dbReference>
<name>A0A8W8NAW9_MAGGI</name>
<feature type="chain" id="PRO_5036479779" evidence="1">
    <location>
        <begin position="22"/>
        <end position="134"/>
    </location>
</feature>
<protein>
    <submittedName>
        <fullName evidence="2">Uncharacterized protein</fullName>
    </submittedName>
</protein>
<evidence type="ECO:0000256" key="1">
    <source>
        <dbReference type="SAM" id="SignalP"/>
    </source>
</evidence>